<sequence length="361" mass="40881">MAIGNSWKTESEYLDGNVQLEPVSTTINQQLNRIQSRRFDKLNKIDDDDDDDDDISSHAFSGIRGLPGLEFRINSKGFLYASLLAGPIIDDEIRRIKLMPSKQCFQQFNGCIEISNLIISRYQCPQLVSLYPAPPNRLIFTIQNLDLEIRGNINGEIGVILPINLNNTVYTRFHQVSATVQLTVHRKLNGSPYVRVIGCYVSVGFSDVFLHDGDLLGDIFNFHFRGKAADQIRKQLPIRVCKMIRNMIEKRINVPLYTISKAIPLQKLSNIAKKIIDSIRMANLSRHISSAQFQISFQIQQHSMHDETLQHVTLSSVSSTSFMDVREMNVSTSLESNAGHYSKNKSNAFCALNNLAKYIDK</sequence>
<organism evidence="2 3">
    <name type="scientific">Loa loa</name>
    <name type="common">Eye worm</name>
    <name type="synonym">Filaria loa</name>
    <dbReference type="NCBI Taxonomy" id="7209"/>
    <lineage>
        <taxon>Eukaryota</taxon>
        <taxon>Metazoa</taxon>
        <taxon>Ecdysozoa</taxon>
        <taxon>Nematoda</taxon>
        <taxon>Chromadorea</taxon>
        <taxon>Rhabditida</taxon>
        <taxon>Spirurina</taxon>
        <taxon>Spiruromorpha</taxon>
        <taxon>Filarioidea</taxon>
        <taxon>Onchocercidae</taxon>
        <taxon>Loa</taxon>
    </lineage>
</organism>
<dbReference type="SMART" id="SM00328">
    <property type="entry name" value="BPI1"/>
    <property type="match status" value="1"/>
</dbReference>
<dbReference type="InterPro" id="IPR032942">
    <property type="entry name" value="BPI/LBP/Plunc"/>
</dbReference>
<dbReference type="SUPFAM" id="SSF55394">
    <property type="entry name" value="Bactericidal permeability-increasing protein, BPI"/>
    <property type="match status" value="1"/>
</dbReference>
<dbReference type="GO" id="GO:0008289">
    <property type="term" value="F:lipid binding"/>
    <property type="evidence" value="ECO:0007669"/>
    <property type="project" value="InterPro"/>
</dbReference>
<dbReference type="Gene3D" id="3.15.10.10">
    <property type="entry name" value="Bactericidal permeability-increasing protein, domain 1"/>
    <property type="match status" value="1"/>
</dbReference>
<dbReference type="GO" id="GO:0005615">
    <property type="term" value="C:extracellular space"/>
    <property type="evidence" value="ECO:0007669"/>
    <property type="project" value="TreeGrafter"/>
</dbReference>
<name>A0A1I7VFI0_LOALO</name>
<protein>
    <submittedName>
        <fullName evidence="3">BPI1 domain-containing protein</fullName>
    </submittedName>
</protein>
<evidence type="ECO:0000259" key="1">
    <source>
        <dbReference type="SMART" id="SM00328"/>
    </source>
</evidence>
<accession>A0A1I7VFI0</accession>
<dbReference type="Pfam" id="PF01273">
    <property type="entry name" value="LBP_BPI_CETP"/>
    <property type="match status" value="1"/>
</dbReference>
<dbReference type="InterPro" id="IPR017942">
    <property type="entry name" value="Lipid-bd_serum_glycop_N"/>
</dbReference>
<feature type="domain" description="Lipid-binding serum glycoprotein N-terminal" evidence="1">
    <location>
        <begin position="72"/>
        <end position="302"/>
    </location>
</feature>
<proteinExistence type="predicted"/>
<dbReference type="WBParaSite" id="EN70_1980">
    <property type="protein sequence ID" value="EN70_1980"/>
    <property type="gene ID" value="EN70_1980"/>
</dbReference>
<dbReference type="PANTHER" id="PTHR10504:SF144">
    <property type="entry name" value="BPI1 DOMAIN-CONTAINING PROTEIN"/>
    <property type="match status" value="1"/>
</dbReference>
<reference evidence="3" key="2">
    <citation type="submission" date="2016-11" db="UniProtKB">
        <authorList>
            <consortium name="WormBaseParasite"/>
        </authorList>
    </citation>
    <scope>IDENTIFICATION</scope>
</reference>
<evidence type="ECO:0000313" key="2">
    <source>
        <dbReference type="Proteomes" id="UP000095285"/>
    </source>
</evidence>
<dbReference type="AlphaFoldDB" id="A0A1I7VFI0"/>
<evidence type="ECO:0000313" key="3">
    <source>
        <dbReference type="WBParaSite" id="EN70_1980"/>
    </source>
</evidence>
<dbReference type="eggNOG" id="KOG4160">
    <property type="taxonomic scope" value="Eukaryota"/>
</dbReference>
<dbReference type="PANTHER" id="PTHR10504">
    <property type="entry name" value="BACTERICIDAL PERMEABILITY-INCREASING BPI PROTEIN-RELATED"/>
    <property type="match status" value="1"/>
</dbReference>
<dbReference type="Proteomes" id="UP000095285">
    <property type="component" value="Unassembled WGS sequence"/>
</dbReference>
<reference evidence="2" key="1">
    <citation type="submission" date="2012-04" db="EMBL/GenBank/DDBJ databases">
        <title>The Genome Sequence of Loa loa.</title>
        <authorList>
            <consortium name="The Broad Institute Genome Sequencing Platform"/>
            <consortium name="Broad Institute Genome Sequencing Center for Infectious Disease"/>
            <person name="Nutman T.B."/>
            <person name="Fink D.L."/>
            <person name="Russ C."/>
            <person name="Young S."/>
            <person name="Zeng Q."/>
            <person name="Gargeya S."/>
            <person name="Alvarado L."/>
            <person name="Berlin A."/>
            <person name="Chapman S.B."/>
            <person name="Chen Z."/>
            <person name="Freedman E."/>
            <person name="Gellesch M."/>
            <person name="Goldberg J."/>
            <person name="Griggs A."/>
            <person name="Gujja S."/>
            <person name="Heilman E.R."/>
            <person name="Heiman D."/>
            <person name="Howarth C."/>
            <person name="Mehta T."/>
            <person name="Neiman D."/>
            <person name="Pearson M."/>
            <person name="Roberts A."/>
            <person name="Saif S."/>
            <person name="Shea T."/>
            <person name="Shenoy N."/>
            <person name="Sisk P."/>
            <person name="Stolte C."/>
            <person name="Sykes S."/>
            <person name="White J."/>
            <person name="Yandava C."/>
            <person name="Haas B."/>
            <person name="Henn M.R."/>
            <person name="Nusbaum C."/>
            <person name="Birren B."/>
        </authorList>
    </citation>
    <scope>NUCLEOTIDE SEQUENCE [LARGE SCALE GENOMIC DNA]</scope>
</reference>
<keyword evidence="2" id="KW-1185">Reference proteome</keyword>
<dbReference type="InterPro" id="IPR017943">
    <property type="entry name" value="Bactericidal_perm-incr_a/b_dom"/>
</dbReference>